<evidence type="ECO:0000313" key="7">
    <source>
        <dbReference type="EMBL" id="MBK3517977.1"/>
    </source>
</evidence>
<organism evidence="7 8">
    <name type="scientific">Carboxylicivirga marina</name>
    <dbReference type="NCBI Taxonomy" id="2800988"/>
    <lineage>
        <taxon>Bacteria</taxon>
        <taxon>Pseudomonadati</taxon>
        <taxon>Bacteroidota</taxon>
        <taxon>Bacteroidia</taxon>
        <taxon>Marinilabiliales</taxon>
        <taxon>Marinilabiliaceae</taxon>
        <taxon>Carboxylicivirga</taxon>
    </lineage>
</organism>
<dbReference type="Pfam" id="PF01207">
    <property type="entry name" value="Dus"/>
    <property type="match status" value="1"/>
</dbReference>
<feature type="domain" description="DUS-like FMN-binding" evidence="6">
    <location>
        <begin position="7"/>
        <end position="295"/>
    </location>
</feature>
<keyword evidence="3 5" id="KW-0819">tRNA processing</keyword>
<dbReference type="InterPro" id="IPR001269">
    <property type="entry name" value="DUS_fam"/>
</dbReference>
<accession>A0ABS1HJX9</accession>
<dbReference type="InterPro" id="IPR013785">
    <property type="entry name" value="Aldolase_TIM"/>
</dbReference>
<evidence type="ECO:0000256" key="2">
    <source>
        <dbReference type="ARBA" id="ARBA00022643"/>
    </source>
</evidence>
<comment type="similarity">
    <text evidence="5">Belongs to the dus family.</text>
</comment>
<keyword evidence="2 5" id="KW-0288">FMN</keyword>
<dbReference type="PIRSF" id="PIRSF006621">
    <property type="entry name" value="Dus"/>
    <property type="match status" value="1"/>
</dbReference>
<keyword evidence="8" id="KW-1185">Reference proteome</keyword>
<evidence type="ECO:0000259" key="6">
    <source>
        <dbReference type="Pfam" id="PF01207"/>
    </source>
</evidence>
<dbReference type="RefSeq" id="WP_200465206.1">
    <property type="nucleotide sequence ID" value="NZ_JAENRR010000025.1"/>
</dbReference>
<evidence type="ECO:0000313" key="8">
    <source>
        <dbReference type="Proteomes" id="UP000605676"/>
    </source>
</evidence>
<comment type="function">
    <text evidence="5">Catalyzes the synthesis of 5,6-dihydrouridine (D), a modified base found in the D-loop of most tRNAs, via the reduction of the C5-C6 double bond in target uridines.</text>
</comment>
<evidence type="ECO:0000256" key="1">
    <source>
        <dbReference type="ARBA" id="ARBA00022630"/>
    </source>
</evidence>
<comment type="cofactor">
    <cofactor evidence="5">
        <name>FMN</name>
        <dbReference type="ChEBI" id="CHEBI:58210"/>
    </cofactor>
</comment>
<dbReference type="InterPro" id="IPR035587">
    <property type="entry name" value="DUS-like_FMN-bd"/>
</dbReference>
<evidence type="ECO:0000256" key="3">
    <source>
        <dbReference type="ARBA" id="ARBA00022694"/>
    </source>
</evidence>
<dbReference type="EMBL" id="JAENRR010000025">
    <property type="protein sequence ID" value="MBK3517977.1"/>
    <property type="molecule type" value="Genomic_DNA"/>
</dbReference>
<dbReference type="PANTHER" id="PTHR45846">
    <property type="entry name" value="TRNA-DIHYDROURIDINE(47) SYNTHASE [NAD(P)(+)]-LIKE"/>
    <property type="match status" value="1"/>
</dbReference>
<dbReference type="SUPFAM" id="SSF51395">
    <property type="entry name" value="FMN-linked oxidoreductases"/>
    <property type="match status" value="1"/>
</dbReference>
<comment type="caution">
    <text evidence="7">The sequence shown here is derived from an EMBL/GenBank/DDBJ whole genome shotgun (WGS) entry which is preliminary data.</text>
</comment>
<dbReference type="EC" id="1.3.1.-" evidence="5"/>
<keyword evidence="1 5" id="KW-0285">Flavoprotein</keyword>
<gene>
    <name evidence="7" type="ORF">JIV24_11590</name>
</gene>
<dbReference type="CDD" id="cd02801">
    <property type="entry name" value="DUS_like_FMN"/>
    <property type="match status" value="1"/>
</dbReference>
<name>A0ABS1HJX9_9BACT</name>
<dbReference type="PANTHER" id="PTHR45846:SF1">
    <property type="entry name" value="TRNA-DIHYDROURIDINE(47) SYNTHASE [NAD(P)(+)]-LIKE"/>
    <property type="match status" value="1"/>
</dbReference>
<evidence type="ECO:0000256" key="5">
    <source>
        <dbReference type="PIRNR" id="PIRNR006621"/>
    </source>
</evidence>
<dbReference type="Proteomes" id="UP000605676">
    <property type="component" value="Unassembled WGS sequence"/>
</dbReference>
<evidence type="ECO:0000256" key="4">
    <source>
        <dbReference type="ARBA" id="ARBA00023002"/>
    </source>
</evidence>
<sequence>MAMKQYMAPLQSYTTSFYRKAHALTYGCMNKYFTPFFEDADVELCTLKAHPELSTAINEDLNIIPQIATNSGDSIVNFATIVKQLGYHEINLNMGCPFPMLVKRNKGGGLLQHPELITQLLNDFYAKTTDIKLSVKMRLGTSSIDQGRDVVQLLNQFPIEELIIHPRLVTQKYSGDVNWGEFQHLCSFSQHTIIANGDINSPNDAEAIKQLQNIDTIMLGRGLLTQPHLHLLIEDKKETFPSIFSLHHHFFNLITTHFKDWNQAFNHLMSFWHYPLQVNQELKRLLRKLKKHNKPDTYQQWLLQLQNIYPN</sequence>
<reference evidence="7 8" key="1">
    <citation type="submission" date="2021-01" db="EMBL/GenBank/DDBJ databases">
        <title>Carboxyliciviraga sp.nov., isolated from coastal sediments.</title>
        <authorList>
            <person name="Lu D."/>
            <person name="Zhang T."/>
        </authorList>
    </citation>
    <scope>NUCLEOTIDE SEQUENCE [LARGE SCALE GENOMIC DNA]</scope>
    <source>
        <strain evidence="7 8">N1Y132</strain>
    </source>
</reference>
<proteinExistence type="inferred from homology"/>
<protein>
    <recommendedName>
        <fullName evidence="5">tRNA-dihydrouridine synthase</fullName>
        <ecNumber evidence="5">1.3.1.-</ecNumber>
    </recommendedName>
</protein>
<keyword evidence="4 5" id="KW-0560">Oxidoreductase</keyword>
<dbReference type="Gene3D" id="3.20.20.70">
    <property type="entry name" value="Aldolase class I"/>
    <property type="match status" value="1"/>
</dbReference>